<sequence length="384" mass="43423">MIRKILILPLIALIIMPFNSVLASTLLADPTSEVVDNISEIKSVDFNTDFYFETNSEKMDNPFSLHTDFDGVIDEQGNGSFDFALQVTDYDSQFKDFYGSMIVTHDKIYFSQAGDDWFFIKMNDGQISLFSENEENDLDQIKTLITEMLKNGVIEYHAETVDYISGKLAVRYYYEINCEKLADYLIEQRQISNTDAIKLKSLQEQNLKISGNFWIDTVEMMPVMFTLDVVSDPVGVAYTKFGFSVLLNSINKVTNIRVPESALSFENYDSRQTEDFVMSSIDSIESSLDTDGDGLTNQDETNIWKTDIFSADTDGDGYKDGTEVINGYNPNGKGKLDSDGDGLSDYNEMTIHWTNRFDTDSDNDGYNDGLEVAYGYDPNGPGRW</sequence>
<dbReference type="Pfam" id="PF18884">
    <property type="entry name" value="TSP3_bac"/>
    <property type="match status" value="4"/>
</dbReference>
<proteinExistence type="predicted"/>
<gene>
    <name evidence="6" type="ORF">UU50_C0003G0014</name>
</gene>
<dbReference type="Proteomes" id="UP000033930">
    <property type="component" value="Unassembled WGS sequence"/>
</dbReference>
<feature type="signal peptide" evidence="5">
    <location>
        <begin position="1"/>
        <end position="23"/>
    </location>
</feature>
<reference evidence="6 7" key="1">
    <citation type="journal article" date="2015" name="Nature">
        <title>rRNA introns, odd ribosomes, and small enigmatic genomes across a large radiation of phyla.</title>
        <authorList>
            <person name="Brown C.T."/>
            <person name="Hug L.A."/>
            <person name="Thomas B.C."/>
            <person name="Sharon I."/>
            <person name="Castelle C.J."/>
            <person name="Singh A."/>
            <person name="Wilkins M.J."/>
            <person name="Williams K.H."/>
            <person name="Banfield J.F."/>
        </authorList>
    </citation>
    <scope>NUCLEOTIDE SEQUENCE [LARGE SCALE GENOMIC DNA]</scope>
</reference>
<evidence type="ECO:0000256" key="5">
    <source>
        <dbReference type="SAM" id="SignalP"/>
    </source>
</evidence>
<name>A0A0G0VFJ0_9BACT</name>
<evidence type="ECO:0000313" key="7">
    <source>
        <dbReference type="Proteomes" id="UP000033930"/>
    </source>
</evidence>
<evidence type="ECO:0000256" key="1">
    <source>
        <dbReference type="ARBA" id="ARBA00004613"/>
    </source>
</evidence>
<accession>A0A0G0VFJ0</accession>
<keyword evidence="3 5" id="KW-0732">Signal</keyword>
<evidence type="ECO:0000256" key="2">
    <source>
        <dbReference type="ARBA" id="ARBA00022525"/>
    </source>
</evidence>
<dbReference type="EMBL" id="LCAW01000003">
    <property type="protein sequence ID" value="KKR99709.1"/>
    <property type="molecule type" value="Genomic_DNA"/>
</dbReference>
<keyword evidence="2" id="KW-0964">Secreted</keyword>
<dbReference type="AlphaFoldDB" id="A0A0G0VFJ0"/>
<evidence type="ECO:0000313" key="6">
    <source>
        <dbReference type="EMBL" id="KKR99709.1"/>
    </source>
</evidence>
<dbReference type="PANTHER" id="PTHR37467">
    <property type="entry name" value="EXPORTED CALCIUM-BINDING GLYCOPROTEIN-RELATED"/>
    <property type="match status" value="1"/>
</dbReference>
<comment type="caution">
    <text evidence="6">The sequence shown here is derived from an EMBL/GenBank/DDBJ whole genome shotgun (WGS) entry which is preliminary data.</text>
</comment>
<dbReference type="GO" id="GO:0005509">
    <property type="term" value="F:calcium ion binding"/>
    <property type="evidence" value="ECO:0007669"/>
    <property type="project" value="InterPro"/>
</dbReference>
<dbReference type="SUPFAM" id="SSF103647">
    <property type="entry name" value="TSP type-3 repeat"/>
    <property type="match status" value="1"/>
</dbReference>
<comment type="subcellular location">
    <subcellularLocation>
        <location evidence="1">Secreted</location>
    </subcellularLocation>
</comment>
<dbReference type="InterPro" id="IPR053180">
    <property type="entry name" value="Ca-binding_acidic-repeat"/>
</dbReference>
<dbReference type="PANTHER" id="PTHR37467:SF1">
    <property type="entry name" value="EXPORTED CALCIUM-BINDING GLYCOPROTEIN"/>
    <property type="match status" value="1"/>
</dbReference>
<dbReference type="InterPro" id="IPR028974">
    <property type="entry name" value="TSP_type-3_rpt"/>
</dbReference>
<evidence type="ECO:0000256" key="4">
    <source>
        <dbReference type="ARBA" id="ARBA00022837"/>
    </source>
</evidence>
<feature type="chain" id="PRO_5002534963" evidence="5">
    <location>
        <begin position="24"/>
        <end position="384"/>
    </location>
</feature>
<organism evidence="6 7">
    <name type="scientific">Candidatus Uhrbacteria bacterium GW2011_GWC1_41_20</name>
    <dbReference type="NCBI Taxonomy" id="1618983"/>
    <lineage>
        <taxon>Bacteria</taxon>
        <taxon>Candidatus Uhriibacteriota</taxon>
    </lineage>
</organism>
<protein>
    <submittedName>
        <fullName evidence="6">Uncharacterized protein</fullName>
    </submittedName>
</protein>
<dbReference type="Gene3D" id="4.10.1080.10">
    <property type="entry name" value="TSP type-3 repeat"/>
    <property type="match status" value="1"/>
</dbReference>
<dbReference type="InterPro" id="IPR059100">
    <property type="entry name" value="TSP3_bac"/>
</dbReference>
<evidence type="ECO:0000256" key="3">
    <source>
        <dbReference type="ARBA" id="ARBA00022729"/>
    </source>
</evidence>
<keyword evidence="4" id="KW-0106">Calcium</keyword>